<reference evidence="2 3" key="1">
    <citation type="submission" date="2019-09" db="EMBL/GenBank/DDBJ databases">
        <authorList>
            <person name="Ou C."/>
        </authorList>
    </citation>
    <scope>NUCLEOTIDE SEQUENCE [LARGE SCALE GENOMIC DNA]</scope>
    <source>
        <strain evidence="2">S2</strain>
        <tissue evidence="2">Leaf</tissue>
    </source>
</reference>
<evidence type="ECO:0000313" key="2">
    <source>
        <dbReference type="EMBL" id="KAB2634470.1"/>
    </source>
</evidence>
<name>A0A5N5I9V4_9ROSA</name>
<dbReference type="OrthoDB" id="1749970at2759"/>
<protein>
    <submittedName>
        <fullName evidence="2">Uncharacterized protein</fullName>
    </submittedName>
</protein>
<reference evidence="2 3" key="2">
    <citation type="submission" date="2019-11" db="EMBL/GenBank/DDBJ databases">
        <title>A de novo genome assembly of a pear dwarfing rootstock.</title>
        <authorList>
            <person name="Wang F."/>
            <person name="Wang J."/>
            <person name="Li S."/>
            <person name="Zhang Y."/>
            <person name="Fang M."/>
            <person name="Ma L."/>
            <person name="Zhao Y."/>
            <person name="Jiang S."/>
        </authorList>
    </citation>
    <scope>NUCLEOTIDE SEQUENCE [LARGE SCALE GENOMIC DNA]</scope>
    <source>
        <strain evidence="2">S2</strain>
        <tissue evidence="2">Leaf</tissue>
    </source>
</reference>
<organism evidence="2 3">
    <name type="scientific">Pyrus ussuriensis x Pyrus communis</name>
    <dbReference type="NCBI Taxonomy" id="2448454"/>
    <lineage>
        <taxon>Eukaryota</taxon>
        <taxon>Viridiplantae</taxon>
        <taxon>Streptophyta</taxon>
        <taxon>Embryophyta</taxon>
        <taxon>Tracheophyta</taxon>
        <taxon>Spermatophyta</taxon>
        <taxon>Magnoliopsida</taxon>
        <taxon>eudicotyledons</taxon>
        <taxon>Gunneridae</taxon>
        <taxon>Pentapetalae</taxon>
        <taxon>rosids</taxon>
        <taxon>fabids</taxon>
        <taxon>Rosales</taxon>
        <taxon>Rosaceae</taxon>
        <taxon>Amygdaloideae</taxon>
        <taxon>Maleae</taxon>
        <taxon>Pyrus</taxon>
    </lineage>
</organism>
<evidence type="ECO:0000313" key="3">
    <source>
        <dbReference type="Proteomes" id="UP000327157"/>
    </source>
</evidence>
<dbReference type="EMBL" id="SMOL01000061">
    <property type="protein sequence ID" value="KAB2634470.1"/>
    <property type="molecule type" value="Genomic_DNA"/>
</dbReference>
<comment type="caution">
    <text evidence="2">The sequence shown here is derived from an EMBL/GenBank/DDBJ whole genome shotgun (WGS) entry which is preliminary data.</text>
</comment>
<accession>A0A5N5I9V4</accession>
<sequence>MVAKPWILKMGNQVSSNLKHALLCSSTLEEIIIFQIASRCQNPEADRRHSLLRGHQCHVQDRPPPRVPHRLRDLEV</sequence>
<keyword evidence="3" id="KW-1185">Reference proteome</keyword>
<dbReference type="Proteomes" id="UP000327157">
    <property type="component" value="Unassembled WGS sequence"/>
</dbReference>
<dbReference type="AlphaFoldDB" id="A0A5N5I9V4"/>
<feature type="compositionally biased region" description="Basic and acidic residues" evidence="1">
    <location>
        <begin position="58"/>
        <end position="76"/>
    </location>
</feature>
<proteinExistence type="predicted"/>
<gene>
    <name evidence="2" type="ORF">D8674_038306</name>
</gene>
<feature type="region of interest" description="Disordered" evidence="1">
    <location>
        <begin position="57"/>
        <end position="76"/>
    </location>
</feature>
<evidence type="ECO:0000256" key="1">
    <source>
        <dbReference type="SAM" id="MobiDB-lite"/>
    </source>
</evidence>